<comment type="caution">
    <text evidence="2">The sequence shown here is derived from an EMBL/GenBank/DDBJ whole genome shotgun (WGS) entry which is preliminary data.</text>
</comment>
<dbReference type="EMBL" id="APAU02000080">
    <property type="protein sequence ID" value="EUB57599.1"/>
    <property type="molecule type" value="Genomic_DNA"/>
</dbReference>
<name>W6UVW4_ECHGR</name>
<evidence type="ECO:0000313" key="3">
    <source>
        <dbReference type="Proteomes" id="UP000019149"/>
    </source>
</evidence>
<dbReference type="AlphaFoldDB" id="W6UVW4"/>
<dbReference type="RefSeq" id="XP_024348795.1">
    <property type="nucleotide sequence ID" value="XM_024496790.1"/>
</dbReference>
<organism evidence="2 3">
    <name type="scientific">Echinococcus granulosus</name>
    <name type="common">Hydatid tapeworm</name>
    <dbReference type="NCBI Taxonomy" id="6210"/>
    <lineage>
        <taxon>Eukaryota</taxon>
        <taxon>Metazoa</taxon>
        <taxon>Spiralia</taxon>
        <taxon>Lophotrochozoa</taxon>
        <taxon>Platyhelminthes</taxon>
        <taxon>Cestoda</taxon>
        <taxon>Eucestoda</taxon>
        <taxon>Cyclophyllidea</taxon>
        <taxon>Taeniidae</taxon>
        <taxon>Echinococcus</taxon>
        <taxon>Echinococcus granulosus group</taxon>
    </lineage>
</organism>
<dbReference type="CTD" id="36343256"/>
<sequence>MDLSKNKKMKLILKHAFTDKLVVLLRCISRREDQPWQKHSNGDSDRSPDHHSKEYPEGWSFRNEVE</sequence>
<dbReference type="GeneID" id="36343256"/>
<reference evidence="2 3" key="1">
    <citation type="journal article" date="2013" name="Nat. Genet.">
        <title>The genome of the hydatid tapeworm Echinococcus granulosus.</title>
        <authorList>
            <person name="Zheng H."/>
            <person name="Zhang W."/>
            <person name="Zhang L."/>
            <person name="Zhang Z."/>
            <person name="Li J."/>
            <person name="Lu G."/>
            <person name="Zhu Y."/>
            <person name="Wang Y."/>
            <person name="Huang Y."/>
            <person name="Liu J."/>
            <person name="Kang H."/>
            <person name="Chen J."/>
            <person name="Wang L."/>
            <person name="Chen A."/>
            <person name="Yu S."/>
            <person name="Gao Z."/>
            <person name="Jin L."/>
            <person name="Gu W."/>
            <person name="Wang Z."/>
            <person name="Zhao L."/>
            <person name="Shi B."/>
            <person name="Wen H."/>
            <person name="Lin R."/>
            <person name="Jones M.K."/>
            <person name="Brejova B."/>
            <person name="Vinar T."/>
            <person name="Zhao G."/>
            <person name="McManus D.P."/>
            <person name="Chen Z."/>
            <person name="Zhou Y."/>
            <person name="Wang S."/>
        </authorList>
    </citation>
    <scope>NUCLEOTIDE SEQUENCE [LARGE SCALE GENOMIC DNA]</scope>
</reference>
<proteinExistence type="predicted"/>
<evidence type="ECO:0000256" key="1">
    <source>
        <dbReference type="SAM" id="MobiDB-lite"/>
    </source>
</evidence>
<feature type="region of interest" description="Disordered" evidence="1">
    <location>
        <begin position="33"/>
        <end position="66"/>
    </location>
</feature>
<accession>W6UVW4</accession>
<dbReference type="Proteomes" id="UP000019149">
    <property type="component" value="Unassembled WGS sequence"/>
</dbReference>
<gene>
    <name evidence="2" type="ORF">EGR_07541</name>
</gene>
<evidence type="ECO:0000313" key="2">
    <source>
        <dbReference type="EMBL" id="EUB57599.1"/>
    </source>
</evidence>
<dbReference type="KEGG" id="egl:EGR_07541"/>
<keyword evidence="3" id="KW-1185">Reference proteome</keyword>
<protein>
    <submittedName>
        <fullName evidence="2">Uncharacterized protein</fullName>
    </submittedName>
</protein>
<feature type="compositionally biased region" description="Basic and acidic residues" evidence="1">
    <location>
        <begin position="33"/>
        <end position="56"/>
    </location>
</feature>